<dbReference type="Proteomes" id="UP000663860">
    <property type="component" value="Unassembled WGS sequence"/>
</dbReference>
<dbReference type="EMBL" id="CAJOBB010006008">
    <property type="protein sequence ID" value="CAF4147909.1"/>
    <property type="molecule type" value="Genomic_DNA"/>
</dbReference>
<dbReference type="AlphaFoldDB" id="A0A814TTS8"/>
<comment type="caution">
    <text evidence="2">The sequence shown here is derived from an EMBL/GenBank/DDBJ whole genome shotgun (WGS) entry which is preliminary data.</text>
</comment>
<dbReference type="EMBL" id="CAJNOE010000347">
    <property type="protein sequence ID" value="CAF1164420.1"/>
    <property type="molecule type" value="Genomic_DNA"/>
</dbReference>
<feature type="chain" id="PRO_5036226031" evidence="1">
    <location>
        <begin position="19"/>
        <end position="168"/>
    </location>
</feature>
<feature type="signal peptide" evidence="1">
    <location>
        <begin position="1"/>
        <end position="18"/>
    </location>
</feature>
<evidence type="ECO:0000313" key="3">
    <source>
        <dbReference type="EMBL" id="CAF3828481.1"/>
    </source>
</evidence>
<evidence type="ECO:0000256" key="1">
    <source>
        <dbReference type="SAM" id="SignalP"/>
    </source>
</evidence>
<evidence type="ECO:0000313" key="2">
    <source>
        <dbReference type="EMBL" id="CAF1164420.1"/>
    </source>
</evidence>
<reference evidence="2" key="1">
    <citation type="submission" date="2021-02" db="EMBL/GenBank/DDBJ databases">
        <authorList>
            <person name="Nowell W R."/>
        </authorList>
    </citation>
    <scope>NUCLEOTIDE SEQUENCE</scope>
</reference>
<dbReference type="Proteomes" id="UP000663868">
    <property type="component" value="Unassembled WGS sequence"/>
</dbReference>
<name>A0A814TTS8_9BILA</name>
<sequence length="168" mass="18381">MKVLSILLLFTNAVACFADTIVYRGTICGWGDPSNLNQVLCKGLNPIDSCPPGFLRQQLEGNVAYCYKNSTTIEKDGAPLGTLCGGLARNLCGEFSPNEKCPLGYTQVDQWICYKSDSKVEDASGTVCGVTSDYTGQTCNGLPLRTCPFGYYPIDYEGEWDRHACFKK</sequence>
<accession>A0A814TTS8</accession>
<evidence type="ECO:0000313" key="5">
    <source>
        <dbReference type="Proteomes" id="UP000663860"/>
    </source>
</evidence>
<protein>
    <submittedName>
        <fullName evidence="2">Uncharacterized protein</fullName>
    </submittedName>
</protein>
<dbReference type="Proteomes" id="UP000663844">
    <property type="component" value="Unassembled WGS sequence"/>
</dbReference>
<evidence type="ECO:0000313" key="4">
    <source>
        <dbReference type="EMBL" id="CAF4147909.1"/>
    </source>
</evidence>
<organism evidence="2 5">
    <name type="scientific">Adineta steineri</name>
    <dbReference type="NCBI Taxonomy" id="433720"/>
    <lineage>
        <taxon>Eukaryota</taxon>
        <taxon>Metazoa</taxon>
        <taxon>Spiralia</taxon>
        <taxon>Gnathifera</taxon>
        <taxon>Rotifera</taxon>
        <taxon>Eurotatoria</taxon>
        <taxon>Bdelloidea</taxon>
        <taxon>Adinetida</taxon>
        <taxon>Adinetidae</taxon>
        <taxon>Adineta</taxon>
    </lineage>
</organism>
<gene>
    <name evidence="2" type="ORF">IZO911_LOCUS26520</name>
    <name evidence="4" type="ORF">KXQ929_LOCUS37088</name>
    <name evidence="3" type="ORF">OXD698_LOCUS19904</name>
</gene>
<keyword evidence="1" id="KW-0732">Signal</keyword>
<dbReference type="EMBL" id="CAJOAZ010001554">
    <property type="protein sequence ID" value="CAF3828481.1"/>
    <property type="molecule type" value="Genomic_DNA"/>
</dbReference>
<proteinExistence type="predicted"/>